<dbReference type="EMBL" id="JBCGBO010000025">
    <property type="protein sequence ID" value="KAK9175194.1"/>
    <property type="molecule type" value="Genomic_DNA"/>
</dbReference>
<protein>
    <submittedName>
        <fullName evidence="1">Uncharacterized protein</fullName>
    </submittedName>
</protein>
<reference evidence="1 2" key="1">
    <citation type="submission" date="2024-05" db="EMBL/GenBank/DDBJ databases">
        <title>Haplotype-resolved chromosome-level genome assembly of Huyou (Citrus changshanensis).</title>
        <authorList>
            <person name="Miao C."/>
            <person name="Chen W."/>
            <person name="Wu Y."/>
            <person name="Wang L."/>
            <person name="Zhao S."/>
            <person name="Grierson D."/>
            <person name="Xu C."/>
            <person name="Chen K."/>
        </authorList>
    </citation>
    <scope>NUCLEOTIDE SEQUENCE [LARGE SCALE GENOMIC DNA]</scope>
    <source>
        <strain evidence="1">01-14</strain>
        <tissue evidence="1">Leaf</tissue>
    </source>
</reference>
<gene>
    <name evidence="1" type="ORF">WN944_027200</name>
</gene>
<comment type="caution">
    <text evidence="1">The sequence shown here is derived from an EMBL/GenBank/DDBJ whole genome shotgun (WGS) entry which is preliminary data.</text>
</comment>
<proteinExistence type="predicted"/>
<dbReference type="Proteomes" id="UP001428341">
    <property type="component" value="Unassembled WGS sequence"/>
</dbReference>
<sequence length="74" mass="8186">MEKALQYKIEKFPEVESAFPHIDFEFCRNAQSQLSAAAADAVKQLIPESVDDDLLPSQRCGLSKRASSSSPQTE</sequence>
<accession>A0AAP0LLI1</accession>
<dbReference type="AlphaFoldDB" id="A0AAP0LLI1"/>
<name>A0AAP0LLI1_9ROSI</name>
<organism evidence="1 2">
    <name type="scientific">Citrus x changshan-huyou</name>
    <dbReference type="NCBI Taxonomy" id="2935761"/>
    <lineage>
        <taxon>Eukaryota</taxon>
        <taxon>Viridiplantae</taxon>
        <taxon>Streptophyta</taxon>
        <taxon>Embryophyta</taxon>
        <taxon>Tracheophyta</taxon>
        <taxon>Spermatophyta</taxon>
        <taxon>Magnoliopsida</taxon>
        <taxon>eudicotyledons</taxon>
        <taxon>Gunneridae</taxon>
        <taxon>Pentapetalae</taxon>
        <taxon>rosids</taxon>
        <taxon>malvids</taxon>
        <taxon>Sapindales</taxon>
        <taxon>Rutaceae</taxon>
        <taxon>Aurantioideae</taxon>
        <taxon>Citrus</taxon>
    </lineage>
</organism>
<evidence type="ECO:0000313" key="2">
    <source>
        <dbReference type="Proteomes" id="UP001428341"/>
    </source>
</evidence>
<evidence type="ECO:0000313" key="1">
    <source>
        <dbReference type="EMBL" id="KAK9175194.1"/>
    </source>
</evidence>
<keyword evidence="2" id="KW-1185">Reference proteome</keyword>